<comment type="caution">
    <text evidence="2">The sequence shown here is derived from an EMBL/GenBank/DDBJ whole genome shotgun (WGS) entry which is preliminary data.</text>
</comment>
<gene>
    <name evidence="2" type="ORF">B5766_12445</name>
</gene>
<dbReference type="EMBL" id="NAEP01000059">
    <property type="protein sequence ID" value="PDQ34245.1"/>
    <property type="molecule type" value="Genomic_DNA"/>
</dbReference>
<dbReference type="Proteomes" id="UP000219994">
    <property type="component" value="Unassembled WGS sequence"/>
</dbReference>
<name>A0A2A6FMY0_9MICO</name>
<dbReference type="PROSITE" id="PS51257">
    <property type="entry name" value="PROKAR_LIPOPROTEIN"/>
    <property type="match status" value="1"/>
</dbReference>
<organism evidence="2 3">
    <name type="scientific">Candidatus Lumbricidiphila eiseniae</name>
    <dbReference type="NCBI Taxonomy" id="1969409"/>
    <lineage>
        <taxon>Bacteria</taxon>
        <taxon>Bacillati</taxon>
        <taxon>Actinomycetota</taxon>
        <taxon>Actinomycetes</taxon>
        <taxon>Micrococcales</taxon>
        <taxon>Microbacteriaceae</taxon>
        <taxon>Candidatus Lumbricidiphila</taxon>
    </lineage>
</organism>
<dbReference type="AlphaFoldDB" id="A0A2A6FMY0"/>
<keyword evidence="1" id="KW-0812">Transmembrane</keyword>
<accession>A0A2A6FMY0</accession>
<evidence type="ECO:0000313" key="3">
    <source>
        <dbReference type="Proteomes" id="UP000219994"/>
    </source>
</evidence>
<feature type="transmembrane region" description="Helical" evidence="1">
    <location>
        <begin position="278"/>
        <end position="306"/>
    </location>
</feature>
<sequence length="351" mass="36850">MRLSAVLSEVTRNLVSGTTRAATLACILGTAAGCLALADSTTVRVLDEQASAFISSGAATRIMQTEHAVDGTSCESISGYSTVSAAGALAKTDPLEITALPATSIPAFIVSPKFLNVLNVTGDGTGVWVSQQLAQTLGVSPGAKLATDIGSLTLAGTYPYPDDGRDSRLAYAVLIPASATALFDECWAQAWPPTDTNDTLLRYTATEAVADTSLQVGRLNMNHGSSFAGTSLFEHRITRFAYPLTALIGIAVGWFAVRARRLEYAAALHARQPRVAQLLGVLLEVLVWSTLSATLAIAFTTVNLWVSPAPPGITVMSFAVAPAAVAGALLGATLALTLVREHHLFRYFKER</sequence>
<reference evidence="3" key="1">
    <citation type="submission" date="2017-03" db="EMBL/GenBank/DDBJ databases">
        <authorList>
            <person name="Lund M.B."/>
        </authorList>
    </citation>
    <scope>NUCLEOTIDE SEQUENCE [LARGE SCALE GENOMIC DNA]</scope>
</reference>
<evidence type="ECO:0000313" key="2">
    <source>
        <dbReference type="EMBL" id="PDQ34245.1"/>
    </source>
</evidence>
<keyword evidence="1" id="KW-0472">Membrane</keyword>
<protein>
    <recommendedName>
        <fullName evidence="4">MacB-like periplasmic core domain-containing protein</fullName>
    </recommendedName>
</protein>
<feature type="transmembrane region" description="Helical" evidence="1">
    <location>
        <begin position="318"/>
        <end position="339"/>
    </location>
</feature>
<evidence type="ECO:0008006" key="4">
    <source>
        <dbReference type="Google" id="ProtNLM"/>
    </source>
</evidence>
<feature type="transmembrane region" description="Helical" evidence="1">
    <location>
        <begin position="240"/>
        <end position="257"/>
    </location>
</feature>
<keyword evidence="1" id="KW-1133">Transmembrane helix</keyword>
<evidence type="ECO:0000256" key="1">
    <source>
        <dbReference type="SAM" id="Phobius"/>
    </source>
</evidence>
<proteinExistence type="predicted"/>